<proteinExistence type="predicted"/>
<evidence type="ECO:0000256" key="2">
    <source>
        <dbReference type="SAM" id="Phobius"/>
    </source>
</evidence>
<reference evidence="3 4" key="1">
    <citation type="journal article" date="2016" name="Nat. Commun.">
        <title>Thousands of microbial genomes shed light on interconnected biogeochemical processes in an aquifer system.</title>
        <authorList>
            <person name="Anantharaman K."/>
            <person name="Brown C.T."/>
            <person name="Hug L.A."/>
            <person name="Sharon I."/>
            <person name="Castelle C.J."/>
            <person name="Probst A.J."/>
            <person name="Thomas B.C."/>
            <person name="Singh A."/>
            <person name="Wilkins M.J."/>
            <person name="Karaoz U."/>
            <person name="Brodie E.L."/>
            <person name="Williams K.H."/>
            <person name="Hubbard S.S."/>
            <person name="Banfield J.F."/>
        </authorList>
    </citation>
    <scope>NUCLEOTIDE SEQUENCE [LARGE SCALE GENOMIC DNA]</scope>
</reference>
<sequence>MANQELQNYIQQARAQGQTDAQIQQALLQQGWNINDINQALNPAGPYHGAGQAKKSKLPTIILAVVFIVLLLVFLGGLKNNNKDSTQNNVPSSNDLTTEENQGNFENNQDGSTNNGLNLSATGCVVRFAIYYKFIDPQRNLLSSLPSSFSDIPRYPGSEFAGTVQLDQQYFDPTNPKPYKNLVNFCTSASLAEVENYFKNSSSAWVIKASDKPIDSADPYSGQSVSGTWLVGYKNSSLVGILLVHPQNYTYITYWIQ</sequence>
<dbReference type="AlphaFoldDB" id="A0A1F8F6S4"/>
<protein>
    <submittedName>
        <fullName evidence="3">Uncharacterized protein</fullName>
    </submittedName>
</protein>
<keyword evidence="2" id="KW-1133">Transmembrane helix</keyword>
<evidence type="ECO:0000313" key="4">
    <source>
        <dbReference type="Proteomes" id="UP000177167"/>
    </source>
</evidence>
<dbReference type="Proteomes" id="UP000177167">
    <property type="component" value="Unassembled WGS sequence"/>
</dbReference>
<name>A0A1F8F6S4_9BACT</name>
<keyword evidence="2" id="KW-0812">Transmembrane</keyword>
<feature type="region of interest" description="Disordered" evidence="1">
    <location>
        <begin position="83"/>
        <end position="114"/>
    </location>
</feature>
<keyword evidence="2" id="KW-0472">Membrane</keyword>
<feature type="transmembrane region" description="Helical" evidence="2">
    <location>
        <begin position="58"/>
        <end position="78"/>
    </location>
</feature>
<gene>
    <name evidence="3" type="ORF">A3J46_03100</name>
</gene>
<accession>A0A1F8F6S4</accession>
<evidence type="ECO:0000313" key="3">
    <source>
        <dbReference type="EMBL" id="OGN08854.1"/>
    </source>
</evidence>
<organism evidence="3 4">
    <name type="scientific">Candidatus Yanofskybacteria bacterium RIFCSPHIGHO2_02_FULL_41_11</name>
    <dbReference type="NCBI Taxonomy" id="1802675"/>
    <lineage>
        <taxon>Bacteria</taxon>
        <taxon>Candidatus Yanofskyibacteriota</taxon>
    </lineage>
</organism>
<dbReference type="EMBL" id="MGJP01000051">
    <property type="protein sequence ID" value="OGN08854.1"/>
    <property type="molecule type" value="Genomic_DNA"/>
</dbReference>
<comment type="caution">
    <text evidence="3">The sequence shown here is derived from an EMBL/GenBank/DDBJ whole genome shotgun (WGS) entry which is preliminary data.</text>
</comment>
<evidence type="ECO:0000256" key="1">
    <source>
        <dbReference type="SAM" id="MobiDB-lite"/>
    </source>
</evidence>